<name>A0ABY5DEZ7_9ACTN</name>
<dbReference type="Pfam" id="PF13476">
    <property type="entry name" value="AAA_23"/>
    <property type="match status" value="1"/>
</dbReference>
<dbReference type="Gene3D" id="3.40.50.300">
    <property type="entry name" value="P-loop containing nucleotide triphosphate hydrolases"/>
    <property type="match status" value="2"/>
</dbReference>
<accession>A0ABY5DEZ7</accession>
<dbReference type="SUPFAM" id="SSF52540">
    <property type="entry name" value="P-loop containing nucleoside triphosphate hydrolases"/>
    <property type="match status" value="1"/>
</dbReference>
<feature type="domain" description="Rad50/SbcC-type AAA" evidence="5">
    <location>
        <begin position="6"/>
        <end position="181"/>
    </location>
</feature>
<dbReference type="RefSeq" id="WP_254420774.1">
    <property type="nucleotide sequence ID" value="NZ_BAAAJB010000021.1"/>
</dbReference>
<evidence type="ECO:0000256" key="2">
    <source>
        <dbReference type="ARBA" id="ARBA00011322"/>
    </source>
</evidence>
<dbReference type="InterPro" id="IPR027417">
    <property type="entry name" value="P-loop_NTPase"/>
</dbReference>
<dbReference type="InterPro" id="IPR038729">
    <property type="entry name" value="Rad50/SbcC_AAA"/>
</dbReference>
<evidence type="ECO:0000256" key="1">
    <source>
        <dbReference type="ARBA" id="ARBA00006930"/>
    </source>
</evidence>
<keyword evidence="7" id="KW-1185">Reference proteome</keyword>
<proteinExistence type="inferred from homology"/>
<sequence length="996" mass="108626">MRLHTLTMTAFGPFAGTETVDFDRLGEGGLFLIHGPTGAGKTSVLDAVCFALYGDVPGARGNNRSPKSDHAPPELKPEVTLEFTVQGRRVRIERNPRWERPKKRGKGTVTENQKVRVLDWQGDRWEGVTTRPDEAGQFVGDLVGLTLTQFCQIVMLPQGDFARFLRAKSDDRRKSLERIFNTRVFRDVEEWFGGHARKLEREVRAADEQVRAVSGRIAEVGRSTAPEAPEELTAWAAELASVQTATARDAEAVTADFTEARARSREALTAGRELVARHERLAGARERRAQLAERREWRSGIEARLAAAERADSVLPYLNARDQRRTVLDKAELAVTDRLALVGGLPDIDAEALTGPGSPQALRAAERSRHDELARLDLLRGDAERRRDLHRELTGLDRRITAVRTETGQAREHVKALPARVETVTKELNRAREQSGLTDPAQAALELAERRHVAAMEHQRLGTEVARAEELRRGAVDAAQTARDRAQDLRERRIAHMAAELAANLSDGAPCAVCGATDHPAPARPNEQGLVSAEEERSAQAAADTAAARRTEAENSLVALRERHTAAAERAEGRTVAVAAEEVGARKRELTEARAAAREVHRLEEELAQAAADLDRARRREGELVREESELVARREEGAKEHERLTVLLDRARGADAGLAERIARLRGEAELLRGAADAVELRGRAAEELRTATAEAERSRADARFADEAAVIEAALDERGRNDLRARAREFDDQWAAVEARLADPELVAAERTGAPDLAELETAAVAAAQAADLAVAWQGMLAERARRLVSLRAELGERLSGSEPVLRRYAVAQGLSTLAAGTSPDNTDSVRLSAYVLAARLEQVVEAANHRLLTMSDGRYELRYTVDKAAGDGRARSAGGLGMRVVDAWTGVERDPATLSGGETFFSSLALALGLGDVATAEAGGTEIDTLFVDEGFGTLDEDTLEEVLDVLDRLRDGGRAVGVVSHVADLRQRVTTRLRVHKSAGGSRVEHHG</sequence>
<comment type="subunit">
    <text evidence="2">Heterodimer of SbcC and SbcD.</text>
</comment>
<evidence type="ECO:0000313" key="7">
    <source>
        <dbReference type="Proteomes" id="UP001055940"/>
    </source>
</evidence>
<evidence type="ECO:0000259" key="5">
    <source>
        <dbReference type="Pfam" id="PF13476"/>
    </source>
</evidence>
<protein>
    <recommendedName>
        <fullName evidence="3">Nuclease SbcCD subunit C</fullName>
    </recommendedName>
</protein>
<reference evidence="6" key="1">
    <citation type="submission" date="2022-06" db="EMBL/GenBank/DDBJ databases">
        <authorList>
            <person name="Ping M."/>
        </authorList>
    </citation>
    <scope>NUCLEOTIDE SEQUENCE</scope>
    <source>
        <strain evidence="6">JCM11759T</strain>
    </source>
</reference>
<evidence type="ECO:0000256" key="3">
    <source>
        <dbReference type="ARBA" id="ARBA00013368"/>
    </source>
</evidence>
<evidence type="ECO:0000313" key="6">
    <source>
        <dbReference type="EMBL" id="USY21940.1"/>
    </source>
</evidence>
<dbReference type="PANTHER" id="PTHR32114:SF2">
    <property type="entry name" value="ABC TRANSPORTER ABCH.3"/>
    <property type="match status" value="1"/>
</dbReference>
<dbReference type="PANTHER" id="PTHR32114">
    <property type="entry name" value="ABC TRANSPORTER ABCH.3"/>
    <property type="match status" value="1"/>
</dbReference>
<gene>
    <name evidence="6" type="ORF">NE857_10200</name>
</gene>
<dbReference type="Pfam" id="PF13558">
    <property type="entry name" value="SbcC_Walker_B"/>
    <property type="match status" value="1"/>
</dbReference>
<dbReference type="EMBL" id="CP099837">
    <property type="protein sequence ID" value="USY21940.1"/>
    <property type="molecule type" value="Genomic_DNA"/>
</dbReference>
<evidence type="ECO:0000256" key="4">
    <source>
        <dbReference type="SAM" id="MobiDB-lite"/>
    </source>
</evidence>
<dbReference type="Proteomes" id="UP001055940">
    <property type="component" value="Chromosome"/>
</dbReference>
<organism evidence="6 7">
    <name type="scientific">Nocardiopsis exhalans</name>
    <dbReference type="NCBI Taxonomy" id="163604"/>
    <lineage>
        <taxon>Bacteria</taxon>
        <taxon>Bacillati</taxon>
        <taxon>Actinomycetota</taxon>
        <taxon>Actinomycetes</taxon>
        <taxon>Streptosporangiales</taxon>
        <taxon>Nocardiopsidaceae</taxon>
        <taxon>Nocardiopsis</taxon>
    </lineage>
</organism>
<feature type="region of interest" description="Disordered" evidence="4">
    <location>
        <begin position="520"/>
        <end position="550"/>
    </location>
</feature>
<comment type="similarity">
    <text evidence="1">Belongs to the SMC family. SbcC subfamily.</text>
</comment>